<proteinExistence type="predicted"/>
<reference evidence="2 3" key="1">
    <citation type="submission" date="2019-03" db="EMBL/GenBank/DDBJ databases">
        <title>Genomic analyses of the natural microbiome of Caenorhabditis elegans.</title>
        <authorList>
            <person name="Samuel B."/>
        </authorList>
    </citation>
    <scope>NUCLEOTIDE SEQUENCE [LARGE SCALE GENOMIC DNA]</scope>
    <source>
        <strain evidence="2 3">BIGb0525</strain>
    </source>
</reference>
<sequence length="442" mass="50472">MIRKASELLERFIEVERSKLQGFNMPHMPTLGSAYEEITKQGIYQDFAIPKSLDLRVVSGFICVGGVMLFEQIDCMLVHGEGERYGLTGQFKYDIEKVLCIFEVKKTLRKADYVDAMEHLANIRRKFADNFEERLINEGYEPDITNARRRFSQLTGKVAPERYLDIHHLSSADGMLFYVLVQESLAPITIIHGYEGYKTEKGLRTVFSDILEEAWKSGDRRLGIPSIPTLVTSNNFCLVKGNGIPFLVMLNKDEWVPVFSTRHNSAKLILELVWSKIGTYFKAKMPWDDGLHMDSVQPLLVAKAGEINGVGGWIYNTKEFKEKHMEREDDNLWSPSVIGKAEVSAIDIMAMRGGYLLLDGDMNEYLTRMHGVTVDQVADVLIQTRLFMVDGEYIKPIHPQTFLITNEDESGFVAYEVERFDLWCAENSVPAHYMCIYLVGDE</sequence>
<gene>
    <name evidence="2" type="ORF">EDF87_12543</name>
</gene>
<protein>
    <recommendedName>
        <fullName evidence="1">DUF6602 domain-containing protein</fullName>
    </recommendedName>
</protein>
<dbReference type="Proteomes" id="UP000295804">
    <property type="component" value="Unassembled WGS sequence"/>
</dbReference>
<accession>A0A4R7UR28</accession>
<organism evidence="2 3">
    <name type="scientific">Pseudomonas helmanticensis</name>
    <dbReference type="NCBI Taxonomy" id="1471381"/>
    <lineage>
        <taxon>Bacteria</taxon>
        <taxon>Pseudomonadati</taxon>
        <taxon>Pseudomonadota</taxon>
        <taxon>Gammaproteobacteria</taxon>
        <taxon>Pseudomonadales</taxon>
        <taxon>Pseudomonadaceae</taxon>
        <taxon>Pseudomonas</taxon>
    </lineage>
</organism>
<dbReference type="InterPro" id="IPR046537">
    <property type="entry name" value="DUF6602"/>
</dbReference>
<evidence type="ECO:0000259" key="1">
    <source>
        <dbReference type="Pfam" id="PF20247"/>
    </source>
</evidence>
<dbReference type="Pfam" id="PF20247">
    <property type="entry name" value="DUF6602"/>
    <property type="match status" value="1"/>
</dbReference>
<evidence type="ECO:0000313" key="3">
    <source>
        <dbReference type="Proteomes" id="UP000295804"/>
    </source>
</evidence>
<dbReference type="RefSeq" id="WP_134178157.1">
    <property type="nucleotide sequence ID" value="NZ_SOCQ01000025.1"/>
</dbReference>
<dbReference type="AlphaFoldDB" id="A0A4R7UR28"/>
<feature type="domain" description="DUF6602" evidence="1">
    <location>
        <begin position="25"/>
        <end position="125"/>
    </location>
</feature>
<name>A0A4R7UR28_9PSED</name>
<comment type="caution">
    <text evidence="2">The sequence shown here is derived from an EMBL/GenBank/DDBJ whole genome shotgun (WGS) entry which is preliminary data.</text>
</comment>
<evidence type="ECO:0000313" key="2">
    <source>
        <dbReference type="EMBL" id="TDV37507.1"/>
    </source>
</evidence>
<dbReference type="EMBL" id="SOCQ01000025">
    <property type="protein sequence ID" value="TDV37507.1"/>
    <property type="molecule type" value="Genomic_DNA"/>
</dbReference>